<evidence type="ECO:0000256" key="1">
    <source>
        <dbReference type="SAM" id="MobiDB-lite"/>
    </source>
</evidence>
<dbReference type="EMBL" id="BGPR01094892">
    <property type="protein sequence ID" value="GBM36436.1"/>
    <property type="molecule type" value="Genomic_DNA"/>
</dbReference>
<organism evidence="3 4">
    <name type="scientific">Araneus ventricosus</name>
    <name type="common">Orbweaver spider</name>
    <name type="synonym">Epeira ventricosa</name>
    <dbReference type="NCBI Taxonomy" id="182803"/>
    <lineage>
        <taxon>Eukaryota</taxon>
        <taxon>Metazoa</taxon>
        <taxon>Ecdysozoa</taxon>
        <taxon>Arthropoda</taxon>
        <taxon>Chelicerata</taxon>
        <taxon>Arachnida</taxon>
        <taxon>Araneae</taxon>
        <taxon>Araneomorphae</taxon>
        <taxon>Entelegynae</taxon>
        <taxon>Araneoidea</taxon>
        <taxon>Araneidae</taxon>
        <taxon>Araneus</taxon>
    </lineage>
</organism>
<sequence>HVASLGFHVLPKTFPRLFGSSSEDNDILADSKPNLSRHRSSDPPACDTPVTEQSRRHPKRIVYSHV</sequence>
<reference evidence="3 4" key="1">
    <citation type="journal article" date="2019" name="Sci. Rep.">
        <title>Orb-weaving spider Araneus ventricosus genome elucidates the spidroin gene catalogue.</title>
        <authorList>
            <person name="Kono N."/>
            <person name="Nakamura H."/>
            <person name="Ohtoshi R."/>
            <person name="Moran D.A.P."/>
            <person name="Shinohara A."/>
            <person name="Yoshida Y."/>
            <person name="Fujiwara M."/>
            <person name="Mori M."/>
            <person name="Tomita M."/>
            <person name="Arakawa K."/>
        </authorList>
    </citation>
    <scope>NUCLEOTIDE SEQUENCE [LARGE SCALE GENOMIC DNA]</scope>
</reference>
<evidence type="ECO:0000313" key="2">
    <source>
        <dbReference type="EMBL" id="GBM36405.1"/>
    </source>
</evidence>
<dbReference type="AlphaFoldDB" id="A0A4Y2F7K5"/>
<feature type="non-terminal residue" evidence="3">
    <location>
        <position position="1"/>
    </location>
</feature>
<feature type="region of interest" description="Disordered" evidence="1">
    <location>
        <begin position="19"/>
        <end position="66"/>
    </location>
</feature>
<dbReference type="Proteomes" id="UP000499080">
    <property type="component" value="Unassembled WGS sequence"/>
</dbReference>
<gene>
    <name evidence="3" type="ORF">AVEN_220324_1</name>
    <name evidence="2" type="ORF">AVEN_26540_1</name>
</gene>
<proteinExistence type="predicted"/>
<feature type="compositionally biased region" description="Basic residues" evidence="1">
    <location>
        <begin position="56"/>
        <end position="66"/>
    </location>
</feature>
<protein>
    <submittedName>
        <fullName evidence="3">Uncharacterized protein</fullName>
    </submittedName>
</protein>
<name>A0A4Y2F7K5_ARAVE</name>
<comment type="caution">
    <text evidence="3">The sequence shown here is derived from an EMBL/GenBank/DDBJ whole genome shotgun (WGS) entry which is preliminary data.</text>
</comment>
<accession>A0A4Y2F7K5</accession>
<evidence type="ECO:0000313" key="4">
    <source>
        <dbReference type="Proteomes" id="UP000499080"/>
    </source>
</evidence>
<evidence type="ECO:0000313" key="3">
    <source>
        <dbReference type="EMBL" id="GBM36436.1"/>
    </source>
</evidence>
<dbReference type="EMBL" id="BGPR01094884">
    <property type="protein sequence ID" value="GBM36405.1"/>
    <property type="molecule type" value="Genomic_DNA"/>
</dbReference>
<keyword evidence="4" id="KW-1185">Reference proteome</keyword>